<evidence type="ECO:0000256" key="4">
    <source>
        <dbReference type="ARBA" id="ARBA00022679"/>
    </source>
</evidence>
<keyword evidence="7" id="KW-0812">Transmembrane</keyword>
<comment type="caution">
    <text evidence="9">The sequence shown here is derived from an EMBL/GenBank/DDBJ whole genome shotgun (WGS) entry which is preliminary data.</text>
</comment>
<dbReference type="InterPro" id="IPR000569">
    <property type="entry name" value="HECT_dom"/>
</dbReference>
<feature type="transmembrane region" description="Helical" evidence="7">
    <location>
        <begin position="31"/>
        <end position="50"/>
    </location>
</feature>
<evidence type="ECO:0000313" key="11">
    <source>
        <dbReference type="EMBL" id="CAL4773494.1"/>
    </source>
</evidence>
<dbReference type="GO" id="GO:0005737">
    <property type="term" value="C:cytoplasm"/>
    <property type="evidence" value="ECO:0007669"/>
    <property type="project" value="TreeGrafter"/>
</dbReference>
<dbReference type="GO" id="GO:0016567">
    <property type="term" value="P:protein ubiquitination"/>
    <property type="evidence" value="ECO:0007669"/>
    <property type="project" value="TreeGrafter"/>
</dbReference>
<keyword evidence="7" id="KW-0472">Membrane</keyword>
<dbReference type="GO" id="GO:0061630">
    <property type="term" value="F:ubiquitin protein ligase activity"/>
    <property type="evidence" value="ECO:0007669"/>
    <property type="project" value="UniProtKB-EC"/>
</dbReference>
<keyword evidence="12" id="KW-1185">Reference proteome</keyword>
<dbReference type="GO" id="GO:0043161">
    <property type="term" value="P:proteasome-mediated ubiquitin-dependent protein catabolic process"/>
    <property type="evidence" value="ECO:0007669"/>
    <property type="project" value="TreeGrafter"/>
</dbReference>
<evidence type="ECO:0000256" key="7">
    <source>
        <dbReference type="SAM" id="Phobius"/>
    </source>
</evidence>
<dbReference type="PANTHER" id="PTHR11254:SF429">
    <property type="entry name" value="E3 UBIQUITIN-PROTEIN LIGASE SU(DX)"/>
    <property type="match status" value="1"/>
</dbReference>
<dbReference type="OrthoDB" id="408812at2759"/>
<comment type="catalytic activity">
    <reaction evidence="1">
        <text>S-ubiquitinyl-[E2 ubiquitin-conjugating enzyme]-L-cysteine + [acceptor protein]-L-lysine = [E2 ubiquitin-conjugating enzyme]-L-cysteine + N(6)-ubiquitinyl-[acceptor protein]-L-lysine.</text>
        <dbReference type="EC" id="2.3.2.26"/>
    </reaction>
</comment>
<feature type="transmembrane region" description="Helical" evidence="7">
    <location>
        <begin position="90"/>
        <end position="112"/>
    </location>
</feature>
<accession>A0A9P1FTV2</accession>
<feature type="transmembrane region" description="Helical" evidence="7">
    <location>
        <begin position="62"/>
        <end position="83"/>
    </location>
</feature>
<dbReference type="EC" id="2.3.2.26" evidence="3"/>
<dbReference type="EMBL" id="CAMXCT030001057">
    <property type="protein sequence ID" value="CAL4773494.1"/>
    <property type="molecule type" value="Genomic_DNA"/>
</dbReference>
<evidence type="ECO:0000256" key="5">
    <source>
        <dbReference type="ARBA" id="ARBA00022786"/>
    </source>
</evidence>
<dbReference type="EMBL" id="CAMXCT020001057">
    <property type="protein sequence ID" value="CAL1139557.1"/>
    <property type="molecule type" value="Genomic_DNA"/>
</dbReference>
<feature type="domain" description="HECT" evidence="8">
    <location>
        <begin position="299"/>
        <end position="642"/>
    </location>
</feature>
<dbReference type="SUPFAM" id="SSF56204">
    <property type="entry name" value="Hect, E3 ligase catalytic domain"/>
    <property type="match status" value="1"/>
</dbReference>
<evidence type="ECO:0000259" key="8">
    <source>
        <dbReference type="PROSITE" id="PS50237"/>
    </source>
</evidence>
<dbReference type="SMART" id="SM00119">
    <property type="entry name" value="HECTc"/>
    <property type="match status" value="1"/>
</dbReference>
<dbReference type="PANTHER" id="PTHR11254">
    <property type="entry name" value="HECT DOMAIN UBIQUITIN-PROTEIN LIGASE"/>
    <property type="match status" value="1"/>
</dbReference>
<keyword evidence="5 6" id="KW-0833">Ubl conjugation pathway</keyword>
<dbReference type="AlphaFoldDB" id="A0A9P1FTV2"/>
<dbReference type="Gene3D" id="3.30.2160.10">
    <property type="entry name" value="Hect, E3 ligase catalytic domain"/>
    <property type="match status" value="1"/>
</dbReference>
<name>A0A9P1FTV2_9DINO</name>
<evidence type="ECO:0000313" key="9">
    <source>
        <dbReference type="EMBL" id="CAI3986182.1"/>
    </source>
</evidence>
<evidence type="ECO:0000256" key="3">
    <source>
        <dbReference type="ARBA" id="ARBA00012485"/>
    </source>
</evidence>
<dbReference type="PROSITE" id="PS50237">
    <property type="entry name" value="HECT"/>
    <property type="match status" value="1"/>
</dbReference>
<evidence type="ECO:0000313" key="12">
    <source>
        <dbReference type="Proteomes" id="UP001152797"/>
    </source>
</evidence>
<gene>
    <name evidence="9" type="ORF">C1SCF055_LOCUS13553</name>
</gene>
<dbReference type="Gene3D" id="3.90.1750.10">
    <property type="entry name" value="Hect, E3 ligase catalytic domains"/>
    <property type="match status" value="1"/>
</dbReference>
<keyword evidence="4 11" id="KW-0808">Transferase</keyword>
<dbReference type="EMBL" id="CAMXCT010001057">
    <property type="protein sequence ID" value="CAI3986182.1"/>
    <property type="molecule type" value="Genomic_DNA"/>
</dbReference>
<dbReference type="InterPro" id="IPR035983">
    <property type="entry name" value="Hect_E3_ubiquitin_ligase"/>
</dbReference>
<dbReference type="InterPro" id="IPR050409">
    <property type="entry name" value="E3_ubiq-protein_ligase"/>
</dbReference>
<dbReference type="Proteomes" id="UP001152797">
    <property type="component" value="Unassembled WGS sequence"/>
</dbReference>
<feature type="transmembrane region" description="Helical" evidence="7">
    <location>
        <begin position="156"/>
        <end position="178"/>
    </location>
</feature>
<sequence>MVCGDCARLAAGTALFTKLWRRMRLGRKNSMGLLTTLFVVRVAQIGQLQRWGVLVANLSDDLFSLSAAILVIALVLLPVPRILLIGPAFLVLLMSGVELNPGLFFGALFWVMQTLQLVSEMLCGFKEFLLCSLSSWKSILPWHHWEPAHQGRFVDYFAAVVFLLWVASVGYSFVGLRLERFVAKQTLRSRLQSALQSPFHATFKEATFRRRRESSFLSDGAPRPMRRTFSGQFLQRTLSEEQMETFREKHLLLLEARRSLLEEEENDFPEEMLPDCFEIRVSRSHVLEESYQILQEAPRFEFLAPTLSVRYAGEDGQDEGGVTQDWFSAVGHALTDGSGDDKSTSVFAMGKSSRMLIPRPVGQDAEGREGRFRDLLLAGRFLALAVLHGGRPLPLPLSPLVCKYMVSKPVDLDDVKCLDPDFYRQRVAPLLRPEGLAEVEAALGEPLTFVSAPTELRPAEELQPGGAEQVVTEDNLDRYLTLLCEAFLCSELREELQCLLKGFWDVLPLATLQKAGVEASDLSMLLMGSHSLDLMEWRRHTEEVEGSGGLVLLWFWEVLKDFNEEQRRLLLRFCTGSSRVPPGGFAELQPNFAVEVSDAGSPEHLPHAHTCINKLVLHKYTSKGQLHEKLLHALPTEGFQFA</sequence>
<reference evidence="10" key="2">
    <citation type="submission" date="2024-04" db="EMBL/GenBank/DDBJ databases">
        <authorList>
            <person name="Chen Y."/>
            <person name="Shah S."/>
            <person name="Dougan E. K."/>
            <person name="Thang M."/>
            <person name="Chan C."/>
        </authorList>
    </citation>
    <scope>NUCLEOTIDE SEQUENCE [LARGE SCALE GENOMIC DNA]</scope>
</reference>
<reference evidence="9" key="1">
    <citation type="submission" date="2022-10" db="EMBL/GenBank/DDBJ databases">
        <authorList>
            <person name="Chen Y."/>
            <person name="Dougan E. K."/>
            <person name="Chan C."/>
            <person name="Rhodes N."/>
            <person name="Thang M."/>
        </authorList>
    </citation>
    <scope>NUCLEOTIDE SEQUENCE</scope>
</reference>
<evidence type="ECO:0000256" key="6">
    <source>
        <dbReference type="PROSITE-ProRule" id="PRU00104"/>
    </source>
</evidence>
<evidence type="ECO:0000313" key="10">
    <source>
        <dbReference type="EMBL" id="CAL1139557.1"/>
    </source>
</evidence>
<evidence type="ECO:0000256" key="1">
    <source>
        <dbReference type="ARBA" id="ARBA00000885"/>
    </source>
</evidence>
<evidence type="ECO:0000256" key="2">
    <source>
        <dbReference type="ARBA" id="ARBA00004906"/>
    </source>
</evidence>
<proteinExistence type="predicted"/>
<dbReference type="Pfam" id="PF00632">
    <property type="entry name" value="HECT"/>
    <property type="match status" value="1"/>
</dbReference>
<comment type="pathway">
    <text evidence="2">Protein modification; protein ubiquitination.</text>
</comment>
<organism evidence="9">
    <name type="scientific">Cladocopium goreaui</name>
    <dbReference type="NCBI Taxonomy" id="2562237"/>
    <lineage>
        <taxon>Eukaryota</taxon>
        <taxon>Sar</taxon>
        <taxon>Alveolata</taxon>
        <taxon>Dinophyceae</taxon>
        <taxon>Suessiales</taxon>
        <taxon>Symbiodiniaceae</taxon>
        <taxon>Cladocopium</taxon>
    </lineage>
</organism>
<keyword evidence="7" id="KW-1133">Transmembrane helix</keyword>
<dbReference type="Gene3D" id="3.30.2410.10">
    <property type="entry name" value="Hect, E3 ligase catalytic domain"/>
    <property type="match status" value="1"/>
</dbReference>
<feature type="active site" description="Glycyl thioester intermediate" evidence="6">
    <location>
        <position position="611"/>
    </location>
</feature>
<protein>
    <recommendedName>
        <fullName evidence="3">HECT-type E3 ubiquitin transferase</fullName>
        <ecNumber evidence="3">2.3.2.26</ecNumber>
    </recommendedName>
</protein>